<dbReference type="Gene3D" id="3.30.420.10">
    <property type="entry name" value="Ribonuclease H-like superfamily/Ribonuclease H"/>
    <property type="match status" value="1"/>
</dbReference>
<protein>
    <submittedName>
        <fullName evidence="1">Uncharacterized protein</fullName>
    </submittedName>
</protein>
<dbReference type="Proteomes" id="UP000176037">
    <property type="component" value="Unassembled WGS sequence"/>
</dbReference>
<dbReference type="OrthoDB" id="8448107at2"/>
<dbReference type="EMBL" id="MJIC01000014">
    <property type="protein sequence ID" value="OFI33924.1"/>
    <property type="molecule type" value="Genomic_DNA"/>
</dbReference>
<dbReference type="RefSeq" id="WP_070176851.1">
    <property type="nucleotide sequence ID" value="NZ_BMJR01000003.1"/>
</dbReference>
<reference evidence="1 2" key="1">
    <citation type="submission" date="2016-09" db="EMBL/GenBank/DDBJ databases">
        <title>Alteromonas lipolytica, a new species isolated from sea water.</title>
        <authorList>
            <person name="Wu Y.-H."/>
            <person name="Cheng H."/>
            <person name="Xu X.-W."/>
        </authorList>
    </citation>
    <scope>NUCLEOTIDE SEQUENCE [LARGE SCALE GENOMIC DNA]</scope>
    <source>
        <strain evidence="1 2">JW12</strain>
    </source>
</reference>
<name>A0A1E8FDB8_9ALTE</name>
<gene>
    <name evidence="1" type="ORF">BFC17_20380</name>
</gene>
<dbReference type="GO" id="GO:0003676">
    <property type="term" value="F:nucleic acid binding"/>
    <property type="evidence" value="ECO:0007669"/>
    <property type="project" value="InterPro"/>
</dbReference>
<sequence length="150" mass="16618">MKNIGFNFTTNDFRYCVLEKNGAAVAFVEKDKISYPKALDVASTAGWLETQIGLLLDKHTPNAVGYKLPLTHSSTKPIQNSIFPLGILNLCCNKKNISIAHFTSQGINATKFGLTKKDDVYAYVDAHIGQHPPYWDKATKDAALVAWFLL</sequence>
<keyword evidence="2" id="KW-1185">Reference proteome</keyword>
<evidence type="ECO:0000313" key="1">
    <source>
        <dbReference type="EMBL" id="OFI33924.1"/>
    </source>
</evidence>
<proteinExistence type="predicted"/>
<evidence type="ECO:0000313" key="2">
    <source>
        <dbReference type="Proteomes" id="UP000176037"/>
    </source>
</evidence>
<dbReference type="AlphaFoldDB" id="A0A1E8FDB8"/>
<organism evidence="1 2">
    <name type="scientific">Alteromonas lipolytica</name>
    <dbReference type="NCBI Taxonomy" id="1856405"/>
    <lineage>
        <taxon>Bacteria</taxon>
        <taxon>Pseudomonadati</taxon>
        <taxon>Pseudomonadota</taxon>
        <taxon>Gammaproteobacteria</taxon>
        <taxon>Alteromonadales</taxon>
        <taxon>Alteromonadaceae</taxon>
        <taxon>Alteromonas/Salinimonas group</taxon>
        <taxon>Alteromonas</taxon>
    </lineage>
</organism>
<comment type="caution">
    <text evidence="1">The sequence shown here is derived from an EMBL/GenBank/DDBJ whole genome shotgun (WGS) entry which is preliminary data.</text>
</comment>
<accession>A0A1E8FDB8</accession>
<dbReference type="InterPro" id="IPR036397">
    <property type="entry name" value="RNaseH_sf"/>
</dbReference>
<dbReference type="STRING" id="1856405.BFC17_20380"/>